<name>A0A7D4UMA7_9SPHI</name>
<dbReference type="InterPro" id="IPR023393">
    <property type="entry name" value="START-like_dom_sf"/>
</dbReference>
<evidence type="ECO:0000256" key="1">
    <source>
        <dbReference type="ARBA" id="ARBA00006817"/>
    </source>
</evidence>
<comment type="similarity">
    <text evidence="1">Belongs to the AHA1 family.</text>
</comment>
<gene>
    <name evidence="3" type="ORF">HQ865_24370</name>
</gene>
<evidence type="ECO:0000259" key="2">
    <source>
        <dbReference type="Pfam" id="PF08327"/>
    </source>
</evidence>
<proteinExistence type="inferred from homology"/>
<dbReference type="Proteomes" id="UP000505355">
    <property type="component" value="Chromosome"/>
</dbReference>
<keyword evidence="4" id="KW-1185">Reference proteome</keyword>
<accession>A0A7D4UMA7</accession>
<sequence length="150" mass="17344">MAKMIQHQFFYPHPPELVWEYMTTAELIAQWMMKNDFKPEVGHKFQFTAKPMPEMDFDGNIYCQVLELTPFKKLSYSWMFGPGDGAPQTESIVHWTLTAKENGTELLLQHRDFKGLNFSAMFDSMNKGWQVLMEKILQTINAANDGTAKA</sequence>
<dbReference type="AlphaFoldDB" id="A0A7D4UMA7"/>
<dbReference type="KEGG" id="mmab:HQ865_24370"/>
<organism evidence="3 4">
    <name type="scientific">Mucilaginibacter mali</name>
    <dbReference type="NCBI Taxonomy" id="2740462"/>
    <lineage>
        <taxon>Bacteria</taxon>
        <taxon>Pseudomonadati</taxon>
        <taxon>Bacteroidota</taxon>
        <taxon>Sphingobacteriia</taxon>
        <taxon>Sphingobacteriales</taxon>
        <taxon>Sphingobacteriaceae</taxon>
        <taxon>Mucilaginibacter</taxon>
    </lineage>
</organism>
<feature type="domain" description="Activator of Hsp90 ATPase homologue 1/2-like C-terminal" evidence="2">
    <location>
        <begin position="13"/>
        <end position="138"/>
    </location>
</feature>
<dbReference type="Pfam" id="PF08327">
    <property type="entry name" value="AHSA1"/>
    <property type="match status" value="1"/>
</dbReference>
<dbReference type="Gene3D" id="3.30.530.20">
    <property type="match status" value="1"/>
</dbReference>
<protein>
    <submittedName>
        <fullName evidence="3">SRPBCC domain-containing protein</fullName>
    </submittedName>
</protein>
<dbReference type="RefSeq" id="WP_173417408.1">
    <property type="nucleotide sequence ID" value="NZ_CP054139.1"/>
</dbReference>
<dbReference type="CDD" id="cd07814">
    <property type="entry name" value="SRPBCC_CalC_Aha1-like"/>
    <property type="match status" value="1"/>
</dbReference>
<dbReference type="SUPFAM" id="SSF55961">
    <property type="entry name" value="Bet v1-like"/>
    <property type="match status" value="1"/>
</dbReference>
<dbReference type="InterPro" id="IPR013538">
    <property type="entry name" value="ASHA1/2-like_C"/>
</dbReference>
<evidence type="ECO:0000313" key="3">
    <source>
        <dbReference type="EMBL" id="QKJ32762.1"/>
    </source>
</evidence>
<dbReference type="EMBL" id="CP054139">
    <property type="protein sequence ID" value="QKJ32762.1"/>
    <property type="molecule type" value="Genomic_DNA"/>
</dbReference>
<evidence type="ECO:0000313" key="4">
    <source>
        <dbReference type="Proteomes" id="UP000505355"/>
    </source>
</evidence>
<reference evidence="3 4" key="1">
    <citation type="submission" date="2020-05" db="EMBL/GenBank/DDBJ databases">
        <title>Mucilaginibacter mali sp. nov.</title>
        <authorList>
            <person name="Kim H.S."/>
            <person name="Lee K.C."/>
            <person name="Suh M.K."/>
            <person name="Kim J.-S."/>
            <person name="Han K.-I."/>
            <person name="Eom M.K."/>
            <person name="Shin Y.K."/>
            <person name="Lee J.-S."/>
        </authorList>
    </citation>
    <scope>NUCLEOTIDE SEQUENCE [LARGE SCALE GENOMIC DNA]</scope>
    <source>
        <strain evidence="3 4">G2-14</strain>
    </source>
</reference>